<dbReference type="RefSeq" id="WP_200114277.1">
    <property type="nucleotide sequence ID" value="NZ_JAEHOH010000005.1"/>
</dbReference>
<feature type="transmembrane region" description="Helical" evidence="8">
    <location>
        <begin position="146"/>
        <end position="163"/>
    </location>
</feature>
<protein>
    <submittedName>
        <fullName evidence="11">Thiol reductant ABC exporter subunit CydC</fullName>
    </submittedName>
</protein>
<dbReference type="Pfam" id="PF00664">
    <property type="entry name" value="ABC_membrane"/>
    <property type="match status" value="1"/>
</dbReference>
<keyword evidence="2 8" id="KW-0812">Transmembrane</keyword>
<dbReference type="InterPro" id="IPR011527">
    <property type="entry name" value="ABC1_TM_dom"/>
</dbReference>
<dbReference type="PROSITE" id="PS50929">
    <property type="entry name" value="ABC_TM1F"/>
    <property type="match status" value="1"/>
</dbReference>
<dbReference type="PROSITE" id="PS50893">
    <property type="entry name" value="ABC_TRANSPORTER_2"/>
    <property type="match status" value="1"/>
</dbReference>
<dbReference type="AlphaFoldDB" id="A0A934Q6D3"/>
<evidence type="ECO:0000256" key="7">
    <source>
        <dbReference type="SAM" id="MobiDB-lite"/>
    </source>
</evidence>
<evidence type="ECO:0000313" key="12">
    <source>
        <dbReference type="Proteomes" id="UP000608530"/>
    </source>
</evidence>
<dbReference type="NCBIfam" id="TIGR02868">
    <property type="entry name" value="CydC"/>
    <property type="match status" value="1"/>
</dbReference>
<evidence type="ECO:0000256" key="1">
    <source>
        <dbReference type="ARBA" id="ARBA00004651"/>
    </source>
</evidence>
<evidence type="ECO:0000259" key="9">
    <source>
        <dbReference type="PROSITE" id="PS50893"/>
    </source>
</evidence>
<accession>A0A934Q6D3</accession>
<dbReference type="GO" id="GO:0016887">
    <property type="term" value="F:ATP hydrolysis activity"/>
    <property type="evidence" value="ECO:0007669"/>
    <property type="project" value="InterPro"/>
</dbReference>
<keyword evidence="12" id="KW-1185">Reference proteome</keyword>
<dbReference type="InterPro" id="IPR039421">
    <property type="entry name" value="Type_1_exporter"/>
</dbReference>
<dbReference type="Pfam" id="PF00005">
    <property type="entry name" value="ABC_tran"/>
    <property type="match status" value="1"/>
</dbReference>
<evidence type="ECO:0000256" key="6">
    <source>
        <dbReference type="ARBA" id="ARBA00023136"/>
    </source>
</evidence>
<dbReference type="PANTHER" id="PTHR24221:SF654">
    <property type="entry name" value="ATP-BINDING CASSETTE SUB-FAMILY B MEMBER 6"/>
    <property type="match status" value="1"/>
</dbReference>
<keyword evidence="4" id="KW-0067">ATP-binding</keyword>
<dbReference type="PROSITE" id="PS00211">
    <property type="entry name" value="ABC_TRANSPORTER_1"/>
    <property type="match status" value="1"/>
</dbReference>
<evidence type="ECO:0000256" key="5">
    <source>
        <dbReference type="ARBA" id="ARBA00022989"/>
    </source>
</evidence>
<dbReference type="InterPro" id="IPR036640">
    <property type="entry name" value="ABC1_TM_sf"/>
</dbReference>
<evidence type="ECO:0000256" key="3">
    <source>
        <dbReference type="ARBA" id="ARBA00022741"/>
    </source>
</evidence>
<gene>
    <name evidence="11" type="primary">cydC</name>
    <name evidence="11" type="ORF">JD276_04095</name>
</gene>
<feature type="transmembrane region" description="Helical" evidence="8">
    <location>
        <begin position="287"/>
        <end position="311"/>
    </location>
</feature>
<organism evidence="11 12">
    <name type="scientific">Leucobacter chromiisoli</name>
    <dbReference type="NCBI Taxonomy" id="2796471"/>
    <lineage>
        <taxon>Bacteria</taxon>
        <taxon>Bacillati</taxon>
        <taxon>Actinomycetota</taxon>
        <taxon>Actinomycetes</taxon>
        <taxon>Micrococcales</taxon>
        <taxon>Microbacteriaceae</taxon>
        <taxon>Leucobacter</taxon>
    </lineage>
</organism>
<dbReference type="InterPro" id="IPR027417">
    <property type="entry name" value="P-loop_NTPase"/>
</dbReference>
<feature type="domain" description="ABC transmembrane type-1" evidence="10">
    <location>
        <begin position="30"/>
        <end position="314"/>
    </location>
</feature>
<dbReference type="Gene3D" id="3.40.50.300">
    <property type="entry name" value="P-loop containing nucleotide triphosphate hydrolases"/>
    <property type="match status" value="1"/>
</dbReference>
<evidence type="ECO:0000259" key="10">
    <source>
        <dbReference type="PROSITE" id="PS50929"/>
    </source>
</evidence>
<dbReference type="GO" id="GO:0045454">
    <property type="term" value="P:cell redox homeostasis"/>
    <property type="evidence" value="ECO:0007669"/>
    <property type="project" value="InterPro"/>
</dbReference>
<sequence length="583" mass="60286">MESRSTAAGEAAVERVLRRAMPSRPARAPGVVLGALADGCVVGLLALSMWLIVRAGEQPPILHLTFAIVGVRALAIGRAAFRYTERLASHNAALAQLAELRVSTFEALVPRVPGAIESRRRGEVLAAFVDDVDQLQDEPLRVRQPILVSGIVVGLSLLVLALVSPPAALILAASLLVSGGAAAWLSERIAGRSDRELSAARAALLDTLLERFAAAEVLAAFGAQNLQRRRIAAAEERLARVQLRRSRAAGLTGAILALGSGAASLLILLAAAPALHAEGPGALSAPLVAAAVVVPAAVFEVFAQLPAALAARRTVRASAERVAELTEAPMPPEVPREGAGSGAVPRPDPAAPLVEVRDLSVSHPGAPAPSVSGVSFAVRAGETLVLTGESGAGKSTVALALVRLLEYGGDYRVRGVEARDLPIRELRSIVGLCEQTPHLFDADLRQNLKFALDSAGRGASGSGAVGASDAASDGELMAALDRVGLGEWARDRGGLDSPVGERGALVSGGQAQRIALARAILADFPVVVLDEPTAGVDRQLADRLLVDLIGAVPEDRAVILITHTELPEGLADSRVRRLELSAG</sequence>
<dbReference type="GO" id="GO:0034040">
    <property type="term" value="F:ATPase-coupled lipid transmembrane transporter activity"/>
    <property type="evidence" value="ECO:0007669"/>
    <property type="project" value="TreeGrafter"/>
</dbReference>
<feature type="transmembrane region" description="Helical" evidence="8">
    <location>
        <begin position="248"/>
        <end position="275"/>
    </location>
</feature>
<dbReference type="SMART" id="SM00382">
    <property type="entry name" value="AAA"/>
    <property type="match status" value="1"/>
</dbReference>
<keyword evidence="5 8" id="KW-1133">Transmembrane helix</keyword>
<evidence type="ECO:0000256" key="4">
    <source>
        <dbReference type="ARBA" id="ARBA00022840"/>
    </source>
</evidence>
<dbReference type="Gene3D" id="1.20.1560.10">
    <property type="entry name" value="ABC transporter type 1, transmembrane domain"/>
    <property type="match status" value="1"/>
</dbReference>
<name>A0A934Q6D3_9MICO</name>
<feature type="domain" description="ABC transporter" evidence="9">
    <location>
        <begin position="354"/>
        <end position="583"/>
    </location>
</feature>
<feature type="transmembrane region" description="Helical" evidence="8">
    <location>
        <begin position="169"/>
        <end position="186"/>
    </location>
</feature>
<keyword evidence="6 8" id="KW-0472">Membrane</keyword>
<dbReference type="CDD" id="cd03228">
    <property type="entry name" value="ABCC_MRP_Like"/>
    <property type="match status" value="1"/>
</dbReference>
<dbReference type="InterPro" id="IPR003439">
    <property type="entry name" value="ABC_transporter-like_ATP-bd"/>
</dbReference>
<dbReference type="InterPro" id="IPR003593">
    <property type="entry name" value="AAA+_ATPase"/>
</dbReference>
<dbReference type="InterPro" id="IPR017871">
    <property type="entry name" value="ABC_transporter-like_CS"/>
</dbReference>
<dbReference type="InterPro" id="IPR014223">
    <property type="entry name" value="ABC_CydC/D"/>
</dbReference>
<keyword evidence="3" id="KW-0547">Nucleotide-binding</keyword>
<dbReference type="EMBL" id="JAEHOH010000005">
    <property type="protein sequence ID" value="MBK0418210.1"/>
    <property type="molecule type" value="Genomic_DNA"/>
</dbReference>
<evidence type="ECO:0000256" key="8">
    <source>
        <dbReference type="SAM" id="Phobius"/>
    </source>
</evidence>
<proteinExistence type="predicted"/>
<dbReference type="GO" id="GO:0140359">
    <property type="term" value="F:ABC-type transporter activity"/>
    <property type="evidence" value="ECO:0007669"/>
    <property type="project" value="InterPro"/>
</dbReference>
<dbReference type="GO" id="GO:0005886">
    <property type="term" value="C:plasma membrane"/>
    <property type="evidence" value="ECO:0007669"/>
    <property type="project" value="UniProtKB-SubCell"/>
</dbReference>
<dbReference type="PANTHER" id="PTHR24221">
    <property type="entry name" value="ATP-BINDING CASSETTE SUB-FAMILY B"/>
    <property type="match status" value="1"/>
</dbReference>
<dbReference type="Proteomes" id="UP000608530">
    <property type="component" value="Unassembled WGS sequence"/>
</dbReference>
<dbReference type="GO" id="GO:0005524">
    <property type="term" value="F:ATP binding"/>
    <property type="evidence" value="ECO:0007669"/>
    <property type="project" value="UniProtKB-KW"/>
</dbReference>
<dbReference type="InterPro" id="IPR025662">
    <property type="entry name" value="Sigma_54_int_dom_ATP-bd_1"/>
</dbReference>
<dbReference type="PROSITE" id="PS00675">
    <property type="entry name" value="SIGMA54_INTERACT_1"/>
    <property type="match status" value="1"/>
</dbReference>
<evidence type="ECO:0000256" key="2">
    <source>
        <dbReference type="ARBA" id="ARBA00022692"/>
    </source>
</evidence>
<dbReference type="SUPFAM" id="SSF90123">
    <property type="entry name" value="ABC transporter transmembrane region"/>
    <property type="match status" value="1"/>
</dbReference>
<feature type="transmembrane region" description="Helical" evidence="8">
    <location>
        <begin position="61"/>
        <end position="81"/>
    </location>
</feature>
<reference evidence="11" key="1">
    <citation type="submission" date="2020-12" db="EMBL/GenBank/DDBJ databases">
        <title>Leucobacter sp. CAS1, isolated from Chromium sludge.</title>
        <authorList>
            <person name="Xu Z."/>
        </authorList>
    </citation>
    <scope>NUCLEOTIDE SEQUENCE</scope>
    <source>
        <strain evidence="11">CSA1</strain>
    </source>
</reference>
<comment type="caution">
    <text evidence="11">The sequence shown here is derived from an EMBL/GenBank/DDBJ whole genome shotgun (WGS) entry which is preliminary data.</text>
</comment>
<comment type="subcellular location">
    <subcellularLocation>
        <location evidence="1">Cell membrane</location>
        <topology evidence="1">Multi-pass membrane protein</topology>
    </subcellularLocation>
</comment>
<feature type="transmembrane region" description="Helical" evidence="8">
    <location>
        <begin position="28"/>
        <end position="55"/>
    </location>
</feature>
<feature type="region of interest" description="Disordered" evidence="7">
    <location>
        <begin position="326"/>
        <end position="347"/>
    </location>
</feature>
<evidence type="ECO:0000313" key="11">
    <source>
        <dbReference type="EMBL" id="MBK0418210.1"/>
    </source>
</evidence>
<dbReference type="SUPFAM" id="SSF52540">
    <property type="entry name" value="P-loop containing nucleoside triphosphate hydrolases"/>
    <property type="match status" value="1"/>
</dbReference>
<dbReference type="GO" id="GO:0034775">
    <property type="term" value="P:glutathione transmembrane transport"/>
    <property type="evidence" value="ECO:0007669"/>
    <property type="project" value="InterPro"/>
</dbReference>